<dbReference type="InterPro" id="IPR009057">
    <property type="entry name" value="Homeodomain-like_sf"/>
</dbReference>
<dbReference type="EMBL" id="VDCQ01000109">
    <property type="protein sequence ID" value="TNJ56226.1"/>
    <property type="molecule type" value="Genomic_DNA"/>
</dbReference>
<dbReference type="InterPro" id="IPR050204">
    <property type="entry name" value="AraC_XylS_family_regulators"/>
</dbReference>
<gene>
    <name evidence="7" type="ORF">FE784_39030</name>
</gene>
<reference evidence="7 8" key="1">
    <citation type="submission" date="2019-05" db="EMBL/GenBank/DDBJ databases">
        <title>We sequenced the genome of Paenibacillus hemerocallicola KCTC 33185 for further insight into its adaptation and study the phylogeny of Paenibacillus.</title>
        <authorList>
            <person name="Narsing Rao M.P."/>
        </authorList>
    </citation>
    <scope>NUCLEOTIDE SEQUENCE [LARGE SCALE GENOMIC DNA]</scope>
    <source>
        <strain evidence="7 8">KCTC 33185</strain>
    </source>
</reference>
<keyword evidence="3" id="KW-0010">Activator</keyword>
<feature type="region of interest" description="Disordered" evidence="5">
    <location>
        <begin position="319"/>
        <end position="356"/>
    </location>
</feature>
<proteinExistence type="predicted"/>
<dbReference type="AlphaFoldDB" id="A0A5C4SXW4"/>
<protein>
    <submittedName>
        <fullName evidence="7">Helix-turn-helix domain-containing protein</fullName>
    </submittedName>
</protein>
<keyword evidence="1" id="KW-0805">Transcription regulation</keyword>
<dbReference type="SMART" id="SM00342">
    <property type="entry name" value="HTH_ARAC"/>
    <property type="match status" value="1"/>
</dbReference>
<dbReference type="PRINTS" id="PR00032">
    <property type="entry name" value="HTHARAC"/>
</dbReference>
<dbReference type="InterPro" id="IPR018060">
    <property type="entry name" value="HTH_AraC"/>
</dbReference>
<dbReference type="Pfam" id="PF12833">
    <property type="entry name" value="HTH_18"/>
    <property type="match status" value="1"/>
</dbReference>
<dbReference type="PROSITE" id="PS01124">
    <property type="entry name" value="HTH_ARAC_FAMILY_2"/>
    <property type="match status" value="1"/>
</dbReference>
<dbReference type="OrthoDB" id="625043at2"/>
<evidence type="ECO:0000256" key="1">
    <source>
        <dbReference type="ARBA" id="ARBA00023015"/>
    </source>
</evidence>
<dbReference type="Gene3D" id="2.60.120.10">
    <property type="entry name" value="Jelly Rolls"/>
    <property type="match status" value="1"/>
</dbReference>
<dbReference type="InterPro" id="IPR018062">
    <property type="entry name" value="HTH_AraC-typ_CS"/>
</dbReference>
<evidence type="ECO:0000313" key="8">
    <source>
        <dbReference type="Proteomes" id="UP000307943"/>
    </source>
</evidence>
<dbReference type="PROSITE" id="PS00041">
    <property type="entry name" value="HTH_ARAC_FAMILY_1"/>
    <property type="match status" value="1"/>
</dbReference>
<keyword evidence="8" id="KW-1185">Reference proteome</keyword>
<dbReference type="SUPFAM" id="SSF46689">
    <property type="entry name" value="Homeodomain-like"/>
    <property type="match status" value="2"/>
</dbReference>
<dbReference type="InterPro" id="IPR037923">
    <property type="entry name" value="HTH-like"/>
</dbReference>
<accession>A0A5C4SXW4</accession>
<dbReference type="GO" id="GO:0043565">
    <property type="term" value="F:sequence-specific DNA binding"/>
    <property type="evidence" value="ECO:0007669"/>
    <property type="project" value="InterPro"/>
</dbReference>
<dbReference type="Proteomes" id="UP000307943">
    <property type="component" value="Unassembled WGS sequence"/>
</dbReference>
<evidence type="ECO:0000313" key="7">
    <source>
        <dbReference type="EMBL" id="TNJ56226.1"/>
    </source>
</evidence>
<comment type="caution">
    <text evidence="7">The sequence shown here is derived from an EMBL/GenBank/DDBJ whole genome shotgun (WGS) entry which is preliminary data.</text>
</comment>
<dbReference type="InterPro" id="IPR020449">
    <property type="entry name" value="Tscrpt_reg_AraC-type_HTH"/>
</dbReference>
<organism evidence="7 8">
    <name type="scientific">Paenibacillus hemerocallicola</name>
    <dbReference type="NCBI Taxonomy" id="1172614"/>
    <lineage>
        <taxon>Bacteria</taxon>
        <taxon>Bacillati</taxon>
        <taxon>Bacillota</taxon>
        <taxon>Bacilli</taxon>
        <taxon>Bacillales</taxon>
        <taxon>Paenibacillaceae</taxon>
        <taxon>Paenibacillus</taxon>
    </lineage>
</organism>
<dbReference type="InterPro" id="IPR014710">
    <property type="entry name" value="RmlC-like_jellyroll"/>
</dbReference>
<dbReference type="Pfam" id="PF07883">
    <property type="entry name" value="Cupin_2"/>
    <property type="match status" value="1"/>
</dbReference>
<dbReference type="InterPro" id="IPR013096">
    <property type="entry name" value="Cupin_2"/>
</dbReference>
<dbReference type="GO" id="GO:0003700">
    <property type="term" value="F:DNA-binding transcription factor activity"/>
    <property type="evidence" value="ECO:0007669"/>
    <property type="project" value="InterPro"/>
</dbReference>
<evidence type="ECO:0000256" key="2">
    <source>
        <dbReference type="ARBA" id="ARBA00023125"/>
    </source>
</evidence>
<dbReference type="Gene3D" id="1.10.10.60">
    <property type="entry name" value="Homeodomain-like"/>
    <property type="match status" value="2"/>
</dbReference>
<dbReference type="PANTHER" id="PTHR46796">
    <property type="entry name" value="HTH-TYPE TRANSCRIPTIONAL ACTIVATOR RHAS-RELATED"/>
    <property type="match status" value="1"/>
</dbReference>
<feature type="domain" description="HTH araC/xylS-type" evidence="6">
    <location>
        <begin position="224"/>
        <end position="322"/>
    </location>
</feature>
<sequence length="356" mass="40116">MPCYSGDETGKSGGGGMTIDVAFMQTMNTIQVFNSIFGSRAPGWSFEKHYHSYCELLHCRSGEITLELEGHILVLRSGDWLVIKSRVKHRLWNDTDRSYYFFHAHFDIDDHGLRQLLHAAPYKHVSVGESAERLSPFLDELGRSLEELLRGHVPKRVLHLESVQRRNRFWVEQLPPHGKLALQAYVTLAIAEIVARQPASAAPLANKEEAAGPYSSPAEIDTAHAIERKLDEQVYTNVTITELAGRMGMSRTQFTKIFAKVYGISPRQYVSQQKMNAAKLLLMNTDAPIGEIAERLGFASFNHFSRQFRRWSGQPPSYYRPKYKLDRPPAGEAAETDEVQENLADRTAVSVSEAGP</sequence>
<evidence type="ECO:0000259" key="6">
    <source>
        <dbReference type="PROSITE" id="PS01124"/>
    </source>
</evidence>
<evidence type="ECO:0000256" key="5">
    <source>
        <dbReference type="SAM" id="MobiDB-lite"/>
    </source>
</evidence>
<evidence type="ECO:0000256" key="3">
    <source>
        <dbReference type="ARBA" id="ARBA00023159"/>
    </source>
</evidence>
<evidence type="ECO:0000256" key="4">
    <source>
        <dbReference type="ARBA" id="ARBA00023163"/>
    </source>
</evidence>
<keyword evidence="2" id="KW-0238">DNA-binding</keyword>
<keyword evidence="4" id="KW-0804">Transcription</keyword>
<name>A0A5C4SXW4_9BACL</name>
<dbReference type="SUPFAM" id="SSF51215">
    <property type="entry name" value="Regulatory protein AraC"/>
    <property type="match status" value="1"/>
</dbReference>